<name>T1CV73_9ZZZZ</name>
<dbReference type="InterPro" id="IPR042097">
    <property type="entry name" value="Aminopeptidase_N-like_N_sf"/>
</dbReference>
<sequence length="255" mass="27326">MVVPSAARTVSEIPEYRLRLEVDFDTGAWDGHVTFDPTGPARTLDLNADGLTIRSVTAGGRPVPFEYRATEGRLSFPVAGDGGGPVSIEFSGAVQPGQLIGLYRCRHGDGHLLTTQCEPVGARRIFPCVDRPDQKARIHLQVRTGAGLEVISNTPEASTTPAEGGWIDHGFPPTPPMAAYLFYLGIGRFDRAEERGGRVAVRVLTAPGRGRSGGFAAGAARRILEGFEEYFGIPYPLPKLDLLAVADHAFGAMEN</sequence>
<organism evidence="4">
    <name type="scientific">mine drainage metagenome</name>
    <dbReference type="NCBI Taxonomy" id="410659"/>
    <lineage>
        <taxon>unclassified sequences</taxon>
        <taxon>metagenomes</taxon>
        <taxon>ecological metagenomes</taxon>
    </lineage>
</organism>
<dbReference type="GO" id="GO:0008270">
    <property type="term" value="F:zinc ion binding"/>
    <property type="evidence" value="ECO:0007669"/>
    <property type="project" value="InterPro"/>
</dbReference>
<accession>T1CV73</accession>
<dbReference type="InterPro" id="IPR045357">
    <property type="entry name" value="Aminopeptidase_N-like_N"/>
</dbReference>
<keyword evidence="1 4" id="KW-0031">Aminopeptidase</keyword>
<comment type="caution">
    <text evidence="4">The sequence shown here is derived from an EMBL/GenBank/DDBJ whole genome shotgun (WGS) entry which is preliminary data.</text>
</comment>
<dbReference type="PANTHER" id="PTHR11533:SF174">
    <property type="entry name" value="PUROMYCIN-SENSITIVE AMINOPEPTIDASE-RELATED"/>
    <property type="match status" value="1"/>
</dbReference>
<dbReference type="GO" id="GO:0042277">
    <property type="term" value="F:peptide binding"/>
    <property type="evidence" value="ECO:0007669"/>
    <property type="project" value="TreeGrafter"/>
</dbReference>
<dbReference type="SUPFAM" id="SSF55486">
    <property type="entry name" value="Metalloproteases ('zincins'), catalytic domain"/>
    <property type="match status" value="1"/>
</dbReference>
<dbReference type="PANTHER" id="PTHR11533">
    <property type="entry name" value="PROTEASE M1 ZINC METALLOPROTEASE"/>
    <property type="match status" value="1"/>
</dbReference>
<dbReference type="EC" id="3.-.-.-" evidence="4"/>
<dbReference type="Pfam" id="PF01433">
    <property type="entry name" value="Peptidase_M1"/>
    <property type="match status" value="1"/>
</dbReference>
<dbReference type="Gene3D" id="3.30.2010.30">
    <property type="match status" value="1"/>
</dbReference>
<dbReference type="InterPro" id="IPR014782">
    <property type="entry name" value="Peptidase_M1_dom"/>
</dbReference>
<feature type="domain" description="Peptidase M1 membrane alanine aminopeptidase" evidence="2">
    <location>
        <begin position="215"/>
        <end position="255"/>
    </location>
</feature>
<feature type="domain" description="Aminopeptidase N-like N-terminal" evidence="3">
    <location>
        <begin position="15"/>
        <end position="181"/>
    </location>
</feature>
<proteinExistence type="predicted"/>
<dbReference type="Pfam" id="PF17900">
    <property type="entry name" value="Peptidase_M1_N"/>
    <property type="match status" value="1"/>
</dbReference>
<gene>
    <name evidence="4" type="ORF">B1B_03468</name>
</gene>
<dbReference type="GO" id="GO:0006508">
    <property type="term" value="P:proteolysis"/>
    <property type="evidence" value="ECO:0007669"/>
    <property type="project" value="InterPro"/>
</dbReference>
<dbReference type="GO" id="GO:0016020">
    <property type="term" value="C:membrane"/>
    <property type="evidence" value="ECO:0007669"/>
    <property type="project" value="TreeGrafter"/>
</dbReference>
<dbReference type="AlphaFoldDB" id="T1CV73"/>
<dbReference type="PRINTS" id="PR00756">
    <property type="entry name" value="ALADIPTASE"/>
</dbReference>
<dbReference type="SUPFAM" id="SSF63737">
    <property type="entry name" value="Leukotriene A4 hydrolase N-terminal domain"/>
    <property type="match status" value="1"/>
</dbReference>
<reference evidence="4" key="1">
    <citation type="submission" date="2013-08" db="EMBL/GenBank/DDBJ databases">
        <authorList>
            <person name="Mendez C."/>
            <person name="Richter M."/>
            <person name="Ferrer M."/>
            <person name="Sanchez J."/>
        </authorList>
    </citation>
    <scope>NUCLEOTIDE SEQUENCE</scope>
</reference>
<evidence type="ECO:0000259" key="2">
    <source>
        <dbReference type="Pfam" id="PF01433"/>
    </source>
</evidence>
<evidence type="ECO:0000313" key="4">
    <source>
        <dbReference type="EMBL" id="EQD72969.1"/>
    </source>
</evidence>
<dbReference type="Gene3D" id="2.60.40.1730">
    <property type="entry name" value="tricorn interacting facor f3 domain"/>
    <property type="match status" value="1"/>
</dbReference>
<dbReference type="GO" id="GO:0070006">
    <property type="term" value="F:metalloaminopeptidase activity"/>
    <property type="evidence" value="ECO:0007669"/>
    <property type="project" value="TreeGrafter"/>
</dbReference>
<evidence type="ECO:0000256" key="1">
    <source>
        <dbReference type="ARBA" id="ARBA00022438"/>
    </source>
</evidence>
<feature type="non-terminal residue" evidence="4">
    <location>
        <position position="255"/>
    </location>
</feature>
<dbReference type="EMBL" id="AUZY01002130">
    <property type="protein sequence ID" value="EQD72969.1"/>
    <property type="molecule type" value="Genomic_DNA"/>
</dbReference>
<keyword evidence="4" id="KW-0378">Hydrolase</keyword>
<dbReference type="GO" id="GO:0005737">
    <property type="term" value="C:cytoplasm"/>
    <property type="evidence" value="ECO:0007669"/>
    <property type="project" value="TreeGrafter"/>
</dbReference>
<evidence type="ECO:0000259" key="3">
    <source>
        <dbReference type="Pfam" id="PF17900"/>
    </source>
</evidence>
<dbReference type="GO" id="GO:0005615">
    <property type="term" value="C:extracellular space"/>
    <property type="evidence" value="ECO:0007669"/>
    <property type="project" value="TreeGrafter"/>
</dbReference>
<keyword evidence="1 4" id="KW-0645">Protease</keyword>
<dbReference type="InterPro" id="IPR001930">
    <property type="entry name" value="Peptidase_M1"/>
</dbReference>
<protein>
    <submittedName>
        <fullName evidence="4">Peptidase M1 membrane alanine aminopeptidase</fullName>
        <ecNumber evidence="4">3.-.-.-</ecNumber>
    </submittedName>
</protein>
<dbReference type="InterPro" id="IPR050344">
    <property type="entry name" value="Peptidase_M1_aminopeptidases"/>
</dbReference>
<dbReference type="GO" id="GO:0043171">
    <property type="term" value="P:peptide catabolic process"/>
    <property type="evidence" value="ECO:0007669"/>
    <property type="project" value="TreeGrafter"/>
</dbReference>
<reference evidence="4" key="2">
    <citation type="journal article" date="2014" name="ISME J.">
        <title>Microbial stratification in low pH oxic and suboxic macroscopic growths along an acid mine drainage.</title>
        <authorList>
            <person name="Mendez-Garcia C."/>
            <person name="Mesa V."/>
            <person name="Sprenger R.R."/>
            <person name="Richter M."/>
            <person name="Diez M.S."/>
            <person name="Solano J."/>
            <person name="Bargiela R."/>
            <person name="Golyshina O.V."/>
            <person name="Manteca A."/>
            <person name="Ramos J.L."/>
            <person name="Gallego J.R."/>
            <person name="Llorente I."/>
            <person name="Martins Dos Santos V.A."/>
            <person name="Jensen O.N."/>
            <person name="Pelaez A.I."/>
            <person name="Sanchez J."/>
            <person name="Ferrer M."/>
        </authorList>
    </citation>
    <scope>NUCLEOTIDE SEQUENCE</scope>
</reference>